<organism evidence="2 3">
    <name type="scientific">Cylindrospermopsis raciborskii CENA303</name>
    <dbReference type="NCBI Taxonomy" id="1170769"/>
    <lineage>
        <taxon>Bacteria</taxon>
        <taxon>Bacillati</taxon>
        <taxon>Cyanobacteriota</taxon>
        <taxon>Cyanophyceae</taxon>
        <taxon>Nostocales</taxon>
        <taxon>Aphanizomenonaceae</taxon>
        <taxon>Cylindrospermopsis</taxon>
    </lineage>
</organism>
<dbReference type="Pfam" id="PF01636">
    <property type="entry name" value="APH"/>
    <property type="match status" value="1"/>
</dbReference>
<sequence>MNVLTTGVEDFLLGFGLINPQLERIRAGRNSRVWRVKCYDEVYILKEYFRHPSDPRDRLSTEYNFLTFLGSQGITHVPQPLNRDPDRGIALYSCLPGVSINTIRQDYIQQAAKFIHEINQKRNVIVAQSLPQASEACFSLLEHIERVKFRMELLQAALVETTNQWQRKAAQLVYKRLCPTYNKVESEIRSYYSFAQLSKKLNRDHWILSPSDFGFHNMLESRGELYFLDFEYAGWDDPVKLICDFACQPQVPVSSLQSDMFREHLNLLLELDQEQVHLLLPLYRLKWCCILLNEFRSQDLERRQHAGDGHGDILEQQLQKAQNYFYQHLGDG</sequence>
<dbReference type="SUPFAM" id="SSF56112">
    <property type="entry name" value="Protein kinase-like (PK-like)"/>
    <property type="match status" value="1"/>
</dbReference>
<dbReference type="EMBL" id="NBYN01000004">
    <property type="protein sequence ID" value="OSO97108.1"/>
    <property type="molecule type" value="Genomic_DNA"/>
</dbReference>
<dbReference type="RefSeq" id="WP_085726785.1">
    <property type="nucleotide sequence ID" value="NZ_NBYN01000004.1"/>
</dbReference>
<evidence type="ECO:0000313" key="2">
    <source>
        <dbReference type="EMBL" id="OSO97108.1"/>
    </source>
</evidence>
<dbReference type="AlphaFoldDB" id="A0A1X4GJ04"/>
<name>A0A1X4GJ04_9CYAN</name>
<gene>
    <name evidence="2" type="ORF">B7O87_01110</name>
</gene>
<dbReference type="Gene3D" id="3.90.1200.10">
    <property type="match status" value="1"/>
</dbReference>
<reference evidence="3" key="1">
    <citation type="submission" date="2017-04" db="EMBL/GenBank/DDBJ databases">
        <authorList>
            <person name="Abreu V.A."/>
            <person name="Popin R.V."/>
            <person name="Rigonato J."/>
            <person name="Andreote A.P."/>
            <person name="Schaker P.C."/>
            <person name="Hoff-Risseti C."/>
            <person name="Alvarenga D.O."/>
            <person name="Varani A.M."/>
            <person name="Fiore M.F."/>
        </authorList>
    </citation>
    <scope>NUCLEOTIDE SEQUENCE [LARGE SCALE GENOMIC DNA]</scope>
    <source>
        <strain evidence="3">CENA303</strain>
    </source>
</reference>
<proteinExistence type="predicted"/>
<evidence type="ECO:0000313" key="3">
    <source>
        <dbReference type="Proteomes" id="UP000192997"/>
    </source>
</evidence>
<dbReference type="Proteomes" id="UP000192997">
    <property type="component" value="Unassembled WGS sequence"/>
</dbReference>
<dbReference type="InterPro" id="IPR011009">
    <property type="entry name" value="Kinase-like_dom_sf"/>
</dbReference>
<evidence type="ECO:0000259" key="1">
    <source>
        <dbReference type="Pfam" id="PF01636"/>
    </source>
</evidence>
<protein>
    <recommendedName>
        <fullName evidence="1">Aminoglycoside phosphotransferase domain-containing protein</fullName>
    </recommendedName>
</protein>
<dbReference type="InterPro" id="IPR002575">
    <property type="entry name" value="Aminoglycoside_PTrfase"/>
</dbReference>
<comment type="caution">
    <text evidence="2">The sequence shown here is derived from an EMBL/GenBank/DDBJ whole genome shotgun (WGS) entry which is preliminary data.</text>
</comment>
<accession>A0A1X4GJ04</accession>
<feature type="domain" description="Aminoglycoside phosphotransferase" evidence="1">
    <location>
        <begin position="22"/>
        <end position="239"/>
    </location>
</feature>